<dbReference type="GO" id="GO:0006355">
    <property type="term" value="P:regulation of DNA-templated transcription"/>
    <property type="evidence" value="ECO:0007669"/>
    <property type="project" value="InterPro"/>
</dbReference>
<dbReference type="SUPFAM" id="SSF46894">
    <property type="entry name" value="C-terminal effector domain of the bipartite response regulators"/>
    <property type="match status" value="1"/>
</dbReference>
<dbReference type="GO" id="GO:0003677">
    <property type="term" value="F:DNA binding"/>
    <property type="evidence" value="ECO:0007669"/>
    <property type="project" value="UniProtKB-KW"/>
</dbReference>
<protein>
    <recommendedName>
        <fullName evidence="4">HTH luxR-type domain-containing protein</fullName>
    </recommendedName>
</protein>
<dbReference type="SMART" id="SM00421">
    <property type="entry name" value="HTH_LUXR"/>
    <property type="match status" value="1"/>
</dbReference>
<keyword evidence="1" id="KW-0805">Transcription regulation</keyword>
<comment type="caution">
    <text evidence="5">The sequence shown here is derived from an EMBL/GenBank/DDBJ whole genome shotgun (WGS) entry which is preliminary data.</text>
</comment>
<dbReference type="RefSeq" id="WP_109531321.1">
    <property type="nucleotide sequence ID" value="NZ_QEYD01000001.1"/>
</dbReference>
<dbReference type="InterPro" id="IPR036693">
    <property type="entry name" value="TF_LuxR_autoind-bd_dom_sf"/>
</dbReference>
<evidence type="ECO:0000256" key="3">
    <source>
        <dbReference type="ARBA" id="ARBA00023163"/>
    </source>
</evidence>
<keyword evidence="2" id="KW-0238">DNA-binding</keyword>
<evidence type="ECO:0000313" key="6">
    <source>
        <dbReference type="Proteomes" id="UP000244940"/>
    </source>
</evidence>
<keyword evidence="3" id="KW-0804">Transcription</keyword>
<keyword evidence="6" id="KW-1185">Reference proteome</keyword>
<gene>
    <name evidence="5" type="ORF">C4N9_00430</name>
</gene>
<dbReference type="PRINTS" id="PR00038">
    <property type="entry name" value="HTHLUXR"/>
</dbReference>
<dbReference type="OrthoDB" id="9803630at2"/>
<dbReference type="Proteomes" id="UP000244940">
    <property type="component" value="Unassembled WGS sequence"/>
</dbReference>
<dbReference type="InterPro" id="IPR016032">
    <property type="entry name" value="Sig_transdc_resp-reg_C-effctor"/>
</dbReference>
<reference evidence="5 6" key="1">
    <citation type="submission" date="2018-05" db="EMBL/GenBank/DDBJ databases">
        <title>Pararhodobacter marina sp. nov., isolated from deep-sea water of the Indian Ocean.</title>
        <authorList>
            <person name="Lai Q.Sr."/>
            <person name="Liu X."/>
            <person name="Shao Z."/>
        </authorList>
    </citation>
    <scope>NUCLEOTIDE SEQUENCE [LARGE SCALE GENOMIC DNA]</scope>
    <source>
        <strain evidence="5 6">CIC4N-9</strain>
    </source>
</reference>
<proteinExistence type="predicted"/>
<feature type="domain" description="HTH luxR-type" evidence="4">
    <location>
        <begin position="171"/>
        <end position="236"/>
    </location>
</feature>
<dbReference type="PANTHER" id="PTHR44688:SF16">
    <property type="entry name" value="DNA-BINDING TRANSCRIPTIONAL ACTIVATOR DEVR_DOSR"/>
    <property type="match status" value="1"/>
</dbReference>
<dbReference type="InterPro" id="IPR036388">
    <property type="entry name" value="WH-like_DNA-bd_sf"/>
</dbReference>
<dbReference type="EMBL" id="QEYD01000001">
    <property type="protein sequence ID" value="PWE31520.1"/>
    <property type="molecule type" value="Genomic_DNA"/>
</dbReference>
<organism evidence="5 6">
    <name type="scientific">Pararhodobacter marinus</name>
    <dbReference type="NCBI Taxonomy" id="2184063"/>
    <lineage>
        <taxon>Bacteria</taxon>
        <taxon>Pseudomonadati</taxon>
        <taxon>Pseudomonadota</taxon>
        <taxon>Alphaproteobacteria</taxon>
        <taxon>Rhodobacterales</taxon>
        <taxon>Paracoccaceae</taxon>
        <taxon>Pararhodobacter</taxon>
    </lineage>
</organism>
<dbReference type="InterPro" id="IPR005143">
    <property type="entry name" value="TF_LuxR_autoind-bd_dom"/>
</dbReference>
<dbReference type="Gene3D" id="1.10.10.10">
    <property type="entry name" value="Winged helix-like DNA-binding domain superfamily/Winged helix DNA-binding domain"/>
    <property type="match status" value="1"/>
</dbReference>
<evidence type="ECO:0000313" key="5">
    <source>
        <dbReference type="EMBL" id="PWE31520.1"/>
    </source>
</evidence>
<dbReference type="AlphaFoldDB" id="A0A2U2CI10"/>
<accession>A0A2U2CI10</accession>
<dbReference type="CDD" id="cd06170">
    <property type="entry name" value="LuxR_C_like"/>
    <property type="match status" value="1"/>
</dbReference>
<evidence type="ECO:0000256" key="1">
    <source>
        <dbReference type="ARBA" id="ARBA00023015"/>
    </source>
</evidence>
<dbReference type="Gene3D" id="3.30.450.80">
    <property type="entry name" value="Transcription factor LuxR-like, autoinducer-binding domain"/>
    <property type="match status" value="1"/>
</dbReference>
<sequence>MPDLFQFPERLARAPSVAAACGELVSHMEPLGFTVYAIGALPHPDAPYPADFLVTNWPQTWQKTYFDRQFGERDPTLRAIAGAGRPFTITDLRMGRMGFQPSPEELEVLDFAAGLGLPHALIVPIYRAQGYKGIACLVGAGPDPDPETRARLHFMAEHAHDRLRELSAAARIDPEIRLSKRETEILILARQGLTDAGIAEATDISIRTVRFHFENARKKLAARSRAEAIAIAVGRHLLPA</sequence>
<dbReference type="Pfam" id="PF03472">
    <property type="entry name" value="Autoind_bind"/>
    <property type="match status" value="1"/>
</dbReference>
<dbReference type="InterPro" id="IPR000792">
    <property type="entry name" value="Tscrpt_reg_LuxR_C"/>
</dbReference>
<dbReference type="SUPFAM" id="SSF75516">
    <property type="entry name" value="Pheromone-binding domain of LuxR-like quorum-sensing transcription factors"/>
    <property type="match status" value="1"/>
</dbReference>
<dbReference type="Pfam" id="PF00196">
    <property type="entry name" value="GerE"/>
    <property type="match status" value="1"/>
</dbReference>
<evidence type="ECO:0000256" key="2">
    <source>
        <dbReference type="ARBA" id="ARBA00023125"/>
    </source>
</evidence>
<name>A0A2U2CI10_9RHOB</name>
<dbReference type="GeneID" id="94363343"/>
<dbReference type="PROSITE" id="PS50043">
    <property type="entry name" value="HTH_LUXR_2"/>
    <property type="match status" value="1"/>
</dbReference>
<dbReference type="PANTHER" id="PTHR44688">
    <property type="entry name" value="DNA-BINDING TRANSCRIPTIONAL ACTIVATOR DEVR_DOSR"/>
    <property type="match status" value="1"/>
</dbReference>
<evidence type="ECO:0000259" key="4">
    <source>
        <dbReference type="PROSITE" id="PS50043"/>
    </source>
</evidence>